<dbReference type="AlphaFoldDB" id="A0A7C9N2I8"/>
<evidence type="ECO:0000256" key="4">
    <source>
        <dbReference type="ARBA" id="ARBA00022989"/>
    </source>
</evidence>
<evidence type="ECO:0000256" key="6">
    <source>
        <dbReference type="ARBA" id="ARBA00038076"/>
    </source>
</evidence>
<comment type="similarity">
    <text evidence="6">Belongs to the ABC-4 integral membrane protein family.</text>
</comment>
<feature type="domain" description="ABC3 transporter permease C-terminal" evidence="8">
    <location>
        <begin position="640"/>
        <end position="758"/>
    </location>
</feature>
<reference evidence="9 10" key="1">
    <citation type="submission" date="2020-01" db="EMBL/GenBank/DDBJ databases">
        <title>Herbidospora sp. NEAU-GS84 nov., a novel actinomycete isolated from soil.</title>
        <authorList>
            <person name="Han L."/>
        </authorList>
    </citation>
    <scope>NUCLEOTIDE SEQUENCE [LARGE SCALE GENOMIC DNA]</scope>
    <source>
        <strain evidence="9 10">NEAU-GS84</strain>
    </source>
</reference>
<dbReference type="InterPro" id="IPR003838">
    <property type="entry name" value="ABC3_permease_C"/>
</dbReference>
<evidence type="ECO:0000313" key="9">
    <source>
        <dbReference type="EMBL" id="NAS24510.1"/>
    </source>
</evidence>
<keyword evidence="3 7" id="KW-0812">Transmembrane</keyword>
<feature type="transmembrane region" description="Helical" evidence="7">
    <location>
        <begin position="252"/>
        <end position="280"/>
    </location>
</feature>
<organism evidence="9 10">
    <name type="scientific">Herbidospora solisilvae</name>
    <dbReference type="NCBI Taxonomy" id="2696284"/>
    <lineage>
        <taxon>Bacteria</taxon>
        <taxon>Bacillati</taxon>
        <taxon>Actinomycetota</taxon>
        <taxon>Actinomycetes</taxon>
        <taxon>Streptosporangiales</taxon>
        <taxon>Streptosporangiaceae</taxon>
        <taxon>Herbidospora</taxon>
    </lineage>
</organism>
<comment type="caution">
    <text evidence="9">The sequence shown here is derived from an EMBL/GenBank/DDBJ whole genome shotgun (WGS) entry which is preliminary data.</text>
</comment>
<feature type="transmembrane region" description="Helical" evidence="7">
    <location>
        <begin position="731"/>
        <end position="752"/>
    </location>
</feature>
<evidence type="ECO:0000256" key="2">
    <source>
        <dbReference type="ARBA" id="ARBA00022475"/>
    </source>
</evidence>
<feature type="domain" description="ABC3 transporter permease C-terminal" evidence="8">
    <location>
        <begin position="258"/>
        <end position="376"/>
    </location>
</feature>
<evidence type="ECO:0000256" key="7">
    <source>
        <dbReference type="SAM" id="Phobius"/>
    </source>
</evidence>
<evidence type="ECO:0000259" key="8">
    <source>
        <dbReference type="Pfam" id="PF02687"/>
    </source>
</evidence>
<dbReference type="Pfam" id="PF02687">
    <property type="entry name" value="FtsX"/>
    <property type="match status" value="2"/>
</dbReference>
<dbReference type="InterPro" id="IPR050250">
    <property type="entry name" value="Macrolide_Exporter_MacB"/>
</dbReference>
<dbReference type="RefSeq" id="WP_161481644.1">
    <property type="nucleotide sequence ID" value="NZ_WXEW01000006.1"/>
</dbReference>
<comment type="subcellular location">
    <subcellularLocation>
        <location evidence="1">Cell membrane</location>
        <topology evidence="1">Multi-pass membrane protein</topology>
    </subcellularLocation>
</comment>
<accession>A0A7C9N2I8</accession>
<feature type="transmembrane region" description="Helical" evidence="7">
    <location>
        <begin position="690"/>
        <end position="711"/>
    </location>
</feature>
<evidence type="ECO:0000256" key="5">
    <source>
        <dbReference type="ARBA" id="ARBA00023136"/>
    </source>
</evidence>
<proteinExistence type="inferred from homology"/>
<feature type="transmembrane region" description="Helical" evidence="7">
    <location>
        <begin position="417"/>
        <end position="441"/>
    </location>
</feature>
<evidence type="ECO:0000256" key="3">
    <source>
        <dbReference type="ARBA" id="ARBA00022692"/>
    </source>
</evidence>
<evidence type="ECO:0000256" key="1">
    <source>
        <dbReference type="ARBA" id="ARBA00004651"/>
    </source>
</evidence>
<gene>
    <name evidence="9" type="ORF">GT755_22820</name>
</gene>
<evidence type="ECO:0000313" key="10">
    <source>
        <dbReference type="Proteomes" id="UP000479526"/>
    </source>
</evidence>
<feature type="transmembrane region" description="Helical" evidence="7">
    <location>
        <begin position="301"/>
        <end position="326"/>
    </location>
</feature>
<dbReference type="GO" id="GO:0022857">
    <property type="term" value="F:transmembrane transporter activity"/>
    <property type="evidence" value="ECO:0007669"/>
    <property type="project" value="TreeGrafter"/>
</dbReference>
<sequence length="767" mass="80177">MSSPRWNKAHRDLVLAAGRMSLLVVAIAAGISGVGSVLGTNGIVTREIDANYLGTRPAAATFDLDRVDPALVDRVRTWPGVTDAEARATVTARLRLGPDEWRTLLLTVVPDFTTMRLATVTHESGSWPPPAGTMLLERSAREMVPPGTLEVRLPGGTIRPLTVSGVVHDPSLAPAWQERSAYGYVTPETLAGLGGSPVLDELKIRTEATDRAGIEAVARDLSAWLSAQGREVHEVQVPPPGKHPHSSQMTAVMTMLLVFALLGLALAAVLTATVIGGLMAQQIRQLGVMKAIGARTGQIAGLYLAQVFLLGLIATLISLPLGTLAARTYAGLVAELLNLELGSLTIPWWVYAVQIAAGLLVPPLFAAIPIVRAARVTVREAISDFGVRNETVSARITGLNRVLLLAVRNTFRRRGRLLLTLGLLSAGGALFLAGLNVAAAWQRTADEGMASRHYDLDIRLTTPDPALTSAITALPGVRTVETWGYAPASAQTGIASTYPDGGHGSFTIRGVPEATTLLDFTLVEGRMLRPGDIDAAVLNSLAGPAKVGDTVTYSVDGKPTTWRVVGLVREIGNPATAYVTRAAFEQRVGPSRVLRVATDDVPAVGAALREADVEAATQSTAELAAAVDGHVFVLIGALIALAVVMAVVGVLGLAAATGTGVIERTREFAVMRAIGASPSTVTRIVLGETVVVGLLSWVVAAVLAVPLSWAIGSLLGSLAFRLPLTLTISPLALALWLVIAVAGSALAGTAPARRASSLTVRQALAYV</sequence>
<dbReference type="PANTHER" id="PTHR30572:SF4">
    <property type="entry name" value="ABC TRANSPORTER PERMEASE YTRF"/>
    <property type="match status" value="1"/>
</dbReference>
<keyword evidence="2" id="KW-1003">Cell membrane</keyword>
<keyword evidence="5 7" id="KW-0472">Membrane</keyword>
<keyword evidence="4 7" id="KW-1133">Transmembrane helix</keyword>
<protein>
    <submittedName>
        <fullName evidence="9">FtsX-like permease family protein</fullName>
    </submittedName>
</protein>
<dbReference type="PANTHER" id="PTHR30572">
    <property type="entry name" value="MEMBRANE COMPONENT OF TRANSPORTER-RELATED"/>
    <property type="match status" value="1"/>
</dbReference>
<feature type="transmembrane region" description="Helical" evidence="7">
    <location>
        <begin position="631"/>
        <end position="656"/>
    </location>
</feature>
<feature type="transmembrane region" description="Helical" evidence="7">
    <location>
        <begin position="346"/>
        <end position="371"/>
    </location>
</feature>
<dbReference type="EMBL" id="WXEW01000006">
    <property type="protein sequence ID" value="NAS24510.1"/>
    <property type="molecule type" value="Genomic_DNA"/>
</dbReference>
<dbReference type="Proteomes" id="UP000479526">
    <property type="component" value="Unassembled WGS sequence"/>
</dbReference>
<name>A0A7C9N2I8_9ACTN</name>
<dbReference type="GO" id="GO:0005886">
    <property type="term" value="C:plasma membrane"/>
    <property type="evidence" value="ECO:0007669"/>
    <property type="project" value="UniProtKB-SubCell"/>
</dbReference>
<keyword evidence="10" id="KW-1185">Reference proteome</keyword>